<keyword evidence="5" id="KW-1185">Reference proteome</keyword>
<reference evidence="4" key="1">
    <citation type="submission" date="2008-12" db="EMBL/GenBank/DDBJ databases">
        <title>Complete sequence of Chloroflexus aggregans DSM 9485.</title>
        <authorList>
            <consortium name="US DOE Joint Genome Institute"/>
            <person name="Lucas S."/>
            <person name="Copeland A."/>
            <person name="Lapidus A."/>
            <person name="Glavina del Rio T."/>
            <person name="Dalin E."/>
            <person name="Tice H."/>
            <person name="Pitluck S."/>
            <person name="Foster B."/>
            <person name="Larimer F."/>
            <person name="Land M."/>
            <person name="Hauser L."/>
            <person name="Kyrpides N."/>
            <person name="Mikhailova N."/>
            <person name="Bryant D."/>
            <person name="Richardson P."/>
        </authorList>
    </citation>
    <scope>NUCLEOTIDE SEQUENCE</scope>
    <source>
        <strain evidence="4">DSM 9485</strain>
    </source>
</reference>
<dbReference type="SUPFAM" id="SSF53850">
    <property type="entry name" value="Periplasmic binding protein-like II"/>
    <property type="match status" value="1"/>
</dbReference>
<evidence type="ECO:0000256" key="2">
    <source>
        <dbReference type="SAM" id="Phobius"/>
    </source>
</evidence>
<dbReference type="STRING" id="326427.Cagg_0513"/>
<feature type="transmembrane region" description="Helical" evidence="2">
    <location>
        <begin position="9"/>
        <end position="26"/>
    </location>
</feature>
<dbReference type="AlphaFoldDB" id="B8G3R9"/>
<dbReference type="Pfam" id="PF00497">
    <property type="entry name" value="SBP_bac_3"/>
    <property type="match status" value="1"/>
</dbReference>
<keyword evidence="2" id="KW-0472">Membrane</keyword>
<dbReference type="SMART" id="SM00062">
    <property type="entry name" value="PBPb"/>
    <property type="match status" value="1"/>
</dbReference>
<dbReference type="PANTHER" id="PTHR35936">
    <property type="entry name" value="MEMBRANE-BOUND LYTIC MUREIN TRANSGLYCOSYLASE F"/>
    <property type="match status" value="1"/>
</dbReference>
<proteinExistence type="predicted"/>
<keyword evidence="2" id="KW-1133">Transmembrane helix</keyword>
<gene>
    <name evidence="4" type="ordered locus">Cagg_0513</name>
</gene>
<dbReference type="KEGG" id="cag:Cagg_0513"/>
<accession>B8G3R9</accession>
<dbReference type="OrthoDB" id="9774451at2"/>
<feature type="domain" description="Solute-binding protein family 3/N-terminal" evidence="3">
    <location>
        <begin position="47"/>
        <end position="264"/>
    </location>
</feature>
<dbReference type="Gene3D" id="3.40.190.10">
    <property type="entry name" value="Periplasmic binding protein-like II"/>
    <property type="match status" value="2"/>
</dbReference>
<dbReference type="PANTHER" id="PTHR35936:SF17">
    <property type="entry name" value="ARGININE-BINDING EXTRACELLULAR PROTEIN ARTP"/>
    <property type="match status" value="1"/>
</dbReference>
<evidence type="ECO:0000256" key="1">
    <source>
        <dbReference type="ARBA" id="ARBA00022729"/>
    </source>
</evidence>
<dbReference type="eggNOG" id="COG0834">
    <property type="taxonomic scope" value="Bacteria"/>
</dbReference>
<dbReference type="RefSeq" id="WP_012615818.1">
    <property type="nucleotide sequence ID" value="NC_011831.1"/>
</dbReference>
<protein>
    <submittedName>
        <fullName evidence="4">Extracellular solute-binding protein family 3</fullName>
    </submittedName>
</protein>
<dbReference type="Proteomes" id="UP000002508">
    <property type="component" value="Chromosome"/>
</dbReference>
<evidence type="ECO:0000313" key="5">
    <source>
        <dbReference type="Proteomes" id="UP000002508"/>
    </source>
</evidence>
<dbReference type="InterPro" id="IPR001638">
    <property type="entry name" value="Solute-binding_3/MltF_N"/>
</dbReference>
<evidence type="ECO:0000313" key="4">
    <source>
        <dbReference type="EMBL" id="ACL23452.1"/>
    </source>
</evidence>
<organism evidence="4 5">
    <name type="scientific">Chloroflexus aggregans (strain MD-66 / DSM 9485)</name>
    <dbReference type="NCBI Taxonomy" id="326427"/>
    <lineage>
        <taxon>Bacteria</taxon>
        <taxon>Bacillati</taxon>
        <taxon>Chloroflexota</taxon>
        <taxon>Chloroflexia</taxon>
        <taxon>Chloroflexales</taxon>
        <taxon>Chloroflexineae</taxon>
        <taxon>Chloroflexaceae</taxon>
        <taxon>Chloroflexus</taxon>
    </lineage>
</organism>
<dbReference type="HOGENOM" id="CLU_019602_18_2_0"/>
<sequence>MNTGQWQRWLDGFAIVVLLAYAWLAWNVNQAVTPIDPVYADIRARGVLRVAVDVGYRPFAEERAGELVGFDIDLGRAIGRELGVDVVFIRSGFDALYDQLTGQQADLIAAALPYAPEQGYRARFSRPYFDGGLMLVTPVDSTIGQLADLQDRRLGVVLGSEGDSLARRFALQTPVTLVETDEIAPLVQGLRTGTIDAAILDHVAALGAIAAGDLRIAAALSYEPYVLAMPAAAFQLESEINRVLARLEERGELQVLQQRWMGSHEPVRE</sequence>
<keyword evidence="2" id="KW-0812">Transmembrane</keyword>
<dbReference type="EMBL" id="CP001337">
    <property type="protein sequence ID" value="ACL23452.1"/>
    <property type="molecule type" value="Genomic_DNA"/>
</dbReference>
<evidence type="ECO:0000259" key="3">
    <source>
        <dbReference type="SMART" id="SM00062"/>
    </source>
</evidence>
<keyword evidence="1" id="KW-0732">Signal</keyword>
<name>B8G3R9_CHLAD</name>
<dbReference type="CDD" id="cd13530">
    <property type="entry name" value="PBP2_peptides_like"/>
    <property type="match status" value="1"/>
</dbReference>